<organism evidence="2 3">
    <name type="scientific">Trypanosoma congolense (strain IL3000)</name>
    <dbReference type="NCBI Taxonomy" id="1068625"/>
    <lineage>
        <taxon>Eukaryota</taxon>
        <taxon>Discoba</taxon>
        <taxon>Euglenozoa</taxon>
        <taxon>Kinetoplastea</taxon>
        <taxon>Metakinetoplastina</taxon>
        <taxon>Trypanosomatida</taxon>
        <taxon>Trypanosomatidae</taxon>
        <taxon>Trypanosoma</taxon>
        <taxon>Nannomonas</taxon>
    </lineage>
</organism>
<dbReference type="GO" id="GO:0003924">
    <property type="term" value="F:GTPase activity"/>
    <property type="evidence" value="ECO:0007669"/>
    <property type="project" value="InterPro"/>
</dbReference>
<dbReference type="SUPFAM" id="SSF52540">
    <property type="entry name" value="P-loop containing nucleoside triphosphate hydrolases"/>
    <property type="match status" value="1"/>
</dbReference>
<reference evidence="2 3" key="2">
    <citation type="journal article" date="2012" name="Proc. Natl. Acad. Sci. U.S.A.">
        <title>Antigenic diversity is generated by distinct evolutionary mechanisms in African trypanosome species.</title>
        <authorList>
            <person name="Jackson A.P."/>
            <person name="Berry A."/>
            <person name="Aslett M."/>
            <person name="Allison H.C."/>
            <person name="Burton P."/>
            <person name="Vavrova-Anderson J."/>
            <person name="Brown R."/>
            <person name="Browne H."/>
            <person name="Corton N."/>
            <person name="Hauser H."/>
            <person name="Gamble J."/>
            <person name="Gilderthorp R."/>
            <person name="Marcello L."/>
            <person name="McQuillan J."/>
            <person name="Otto T.D."/>
            <person name="Quail M.A."/>
            <person name="Sanders M.J."/>
            <person name="van Tonder A."/>
            <person name="Ginger M.L."/>
            <person name="Field M.C."/>
            <person name="Barry J.D."/>
            <person name="Hertz-Fowler C."/>
            <person name="Berriman M."/>
        </authorList>
    </citation>
    <scope>NUCLEOTIDE SEQUENCE [LARGE SCALE GENOMIC DNA]</scope>
    <source>
        <strain evidence="2 3">IL3000</strain>
    </source>
</reference>
<reference evidence="3" key="1">
    <citation type="submission" date="2011-07" db="EMBL/GenBank/DDBJ databases">
        <title>Divergent evolution of antigenic variation in African trypanosomes.</title>
        <authorList>
            <person name="Jackson A.P."/>
            <person name="Berry A."/>
            <person name="Allison H.C."/>
            <person name="Burton P."/>
            <person name="Anderson J."/>
            <person name="Aslett M."/>
            <person name="Brown R."/>
            <person name="Corton N."/>
            <person name="Harris D."/>
            <person name="Hauser H."/>
            <person name="Gamble J."/>
            <person name="Gilderthorp R."/>
            <person name="McQuillan J."/>
            <person name="Quail M.A."/>
            <person name="Sanders M."/>
            <person name="Van Tonder A."/>
            <person name="Ginger M.L."/>
            <person name="Donelson J.E."/>
            <person name="Field M.C."/>
            <person name="Barry J.D."/>
            <person name="Berriman M."/>
            <person name="Hertz-Fowler C."/>
        </authorList>
    </citation>
    <scope>NUCLEOTIDE SEQUENCE [LARGE SCALE GENOMIC DNA]</scope>
    <source>
        <strain evidence="3">IL3000</strain>
    </source>
</reference>
<dbReference type="Proteomes" id="UP000000702">
    <property type="component" value="Unassembled WGS sequence"/>
</dbReference>
<evidence type="ECO:0000313" key="3">
    <source>
        <dbReference type="Proteomes" id="UP000000702"/>
    </source>
</evidence>
<dbReference type="VEuPathDB" id="TriTrypDB:TcIL3000_0_14260"/>
<dbReference type="GO" id="GO:0005525">
    <property type="term" value="F:GTP binding"/>
    <property type="evidence" value="ECO:0007669"/>
    <property type="project" value="InterPro"/>
</dbReference>
<proteinExistence type="predicted"/>
<feature type="region of interest" description="Disordered" evidence="1">
    <location>
        <begin position="775"/>
        <end position="810"/>
    </location>
</feature>
<gene>
    <name evidence="2" type="ORF">TCIL3000_0_14260</name>
</gene>
<dbReference type="InterPro" id="IPR027417">
    <property type="entry name" value="P-loop_NTPase"/>
</dbReference>
<feature type="compositionally biased region" description="Low complexity" evidence="1">
    <location>
        <begin position="500"/>
        <end position="514"/>
    </location>
</feature>
<accession>F9WGS1</accession>
<comment type="caution">
    <text evidence="2">The sequence shown here is derived from an EMBL/GenBank/DDBJ whole genome shotgun (WGS) entry which is preliminary data.</text>
</comment>
<evidence type="ECO:0000256" key="1">
    <source>
        <dbReference type="SAM" id="MobiDB-lite"/>
    </source>
</evidence>
<keyword evidence="3" id="KW-1185">Reference proteome</keyword>
<feature type="region of interest" description="Disordered" evidence="1">
    <location>
        <begin position="494"/>
        <end position="535"/>
    </location>
</feature>
<dbReference type="AlphaFoldDB" id="F9WGS1"/>
<dbReference type="InterPro" id="IPR001806">
    <property type="entry name" value="Small_GTPase"/>
</dbReference>
<dbReference type="Pfam" id="PF00071">
    <property type="entry name" value="Ras"/>
    <property type="match status" value="1"/>
</dbReference>
<dbReference type="EMBL" id="CAEQ01002310">
    <property type="protein sequence ID" value="CCD16508.1"/>
    <property type="molecule type" value="Genomic_DNA"/>
</dbReference>
<dbReference type="Gene3D" id="3.40.50.300">
    <property type="entry name" value="P-loop containing nucleotide triphosphate hydrolases"/>
    <property type="match status" value="1"/>
</dbReference>
<name>F9WGS1_TRYCI</name>
<sequence>MLRLGEVLQLQDQCATDRPLHCKGPTRSDIRPMSVRLSRPPNAACKGRDSVLARGGRVQAARTARGEASEEQEDFSAVYRHTFLSVGYSRCGKSAFRENLQKQSKWYDSIFTNDLKHLRSTFGVDSITVSTTGSYQSVEMNLMELGGAGCFSLLQGLLPTRRVTFVVCFSLRGDFSFEHLMPFLQFILCQTTSRDTTVILIGTHLDRSPIKADKLALFFLDIEKQVSNYFRILQPVTEKRPAIVGSFAVDNVNRTVFSPLFGRLKKFPELLSWLGDQAIQRCRNDSDFPNAQVPRRLLSLCKKTRELNREGKWCISSLEFKTIARVIDSRYGNNVEDLHRHMQLLMSWGVLHHHYRHHSMKKYVVVDTPWVLRAVAVLSCCTSVVPEFSGSVAERRPMPLVLCRDVMQSMQGSLPFDGDDVLTSDVCGVLLQGVVTMRTAMALFRGVLKEKDYSANQLGGLLELLRSYDLIIMGSRLQYSSFYGNASVESVDGNASDINRASSPSPQPRWQSQRCDVDGKDARGSYSRSRKSRSSCSPCGFQSEQFIIIPACFMHQTPSVLSMHLPTLLGGPFYRFTLDMVPHNFFARITCRVAHCAEKVYLGPVSSRRVPLEDLLESSGTDDATKRAYSCGSPCGNGSVPVADSESDMLSEPVPTACFVNTSQFWDSTMWVVSNSRSRALLRMVQRSLFITFHDLDNNTAFYDGVRHVVRSIVGESPGVACRESIMCARRYLEEDEKSEEIYGDGVYWRDVDENINSLEKIKNREASALMTARGLTPRLPTDNRGRGAKLGSSSPTRANHKADGDQSRDDEEIIPFMRDLSGPIDVDSLVQRISADAQSGDALLGEVRGALRAMKEAREGDNPAGECRALDWLVDVLAQA</sequence>
<protein>
    <submittedName>
        <fullName evidence="2">WGS project CAEQ00000000 data, annotated contig 535</fullName>
    </submittedName>
</protein>
<evidence type="ECO:0000313" key="2">
    <source>
        <dbReference type="EMBL" id="CCD16508.1"/>
    </source>
</evidence>